<keyword evidence="4 10" id="KW-0963">Cytoplasm</keyword>
<dbReference type="SUPFAM" id="SSF51064">
    <property type="entry name" value="Head domain of nucleotide exchange factor GrpE"/>
    <property type="match status" value="1"/>
</dbReference>
<keyword evidence="6 10" id="KW-0143">Chaperone</keyword>
<dbReference type="NCBIfam" id="NF010738">
    <property type="entry name" value="PRK14140.1"/>
    <property type="match status" value="1"/>
</dbReference>
<reference evidence="14 15" key="1">
    <citation type="submission" date="2019-06" db="EMBL/GenBank/DDBJ databases">
        <title>Draft genome sequence of Clostridium diolis DSM 15410.</title>
        <authorList>
            <person name="Kobayashi H."/>
            <person name="Tanizawa Y."/>
            <person name="Tohno M."/>
        </authorList>
    </citation>
    <scope>NUCLEOTIDE SEQUENCE [LARGE SCALE GENOMIC DNA]</scope>
    <source>
        <strain evidence="14 15">DSM 15410</strain>
    </source>
</reference>
<evidence type="ECO:0000256" key="2">
    <source>
        <dbReference type="ARBA" id="ARBA00009054"/>
    </source>
</evidence>
<dbReference type="GO" id="GO:0005737">
    <property type="term" value="C:cytoplasm"/>
    <property type="evidence" value="ECO:0007669"/>
    <property type="project" value="UniProtKB-SubCell"/>
</dbReference>
<dbReference type="PANTHER" id="PTHR21237">
    <property type="entry name" value="GRPE PROTEIN"/>
    <property type="match status" value="1"/>
</dbReference>
<evidence type="ECO:0000256" key="5">
    <source>
        <dbReference type="ARBA" id="ARBA00023016"/>
    </source>
</evidence>
<organism evidence="14 15">
    <name type="scientific">Clostridium diolis</name>
    <dbReference type="NCBI Taxonomy" id="223919"/>
    <lineage>
        <taxon>Bacteria</taxon>
        <taxon>Bacillati</taxon>
        <taxon>Bacillota</taxon>
        <taxon>Clostridia</taxon>
        <taxon>Eubacteriales</taxon>
        <taxon>Clostridiaceae</taxon>
        <taxon>Clostridium</taxon>
    </lineage>
</organism>
<dbReference type="GO" id="GO:0051082">
    <property type="term" value="F:unfolded protein binding"/>
    <property type="evidence" value="ECO:0007669"/>
    <property type="project" value="TreeGrafter"/>
</dbReference>
<evidence type="ECO:0000256" key="10">
    <source>
        <dbReference type="HAMAP-Rule" id="MF_01151"/>
    </source>
</evidence>
<comment type="function">
    <text evidence="7 10 11">Participates actively in the response to hyperosmotic and heat shock by preventing the aggregation of stress-denatured proteins, in association with DnaK and GrpE. It is the nucleotide exchange factor for DnaK and may function as a thermosensor. Unfolded proteins bind initially to DnaJ; upon interaction with the DnaJ-bound protein, DnaK hydrolyzes its bound ATP, resulting in the formation of a stable complex. GrpE releases ADP from DnaK; ATP binding to DnaK triggers the release of the substrate protein, thus completing the reaction cycle. Several rounds of ATP-dependent interactions between DnaJ, DnaK and GrpE are required for fully efficient folding.</text>
</comment>
<dbReference type="GO" id="GO:0042803">
    <property type="term" value="F:protein homodimerization activity"/>
    <property type="evidence" value="ECO:0007669"/>
    <property type="project" value="InterPro"/>
</dbReference>
<comment type="subcellular location">
    <subcellularLocation>
        <location evidence="1 10">Cytoplasm</location>
    </subcellularLocation>
</comment>
<dbReference type="CDD" id="cd00446">
    <property type="entry name" value="GrpE"/>
    <property type="match status" value="1"/>
</dbReference>
<comment type="caution">
    <text evidence="14">The sequence shown here is derived from an EMBL/GenBank/DDBJ whole genome shotgun (WGS) entry which is preliminary data.</text>
</comment>
<evidence type="ECO:0000313" key="14">
    <source>
        <dbReference type="EMBL" id="GEA32486.1"/>
    </source>
</evidence>
<dbReference type="PANTHER" id="PTHR21237:SF23">
    <property type="entry name" value="GRPE PROTEIN HOMOLOG, MITOCHONDRIAL"/>
    <property type="match status" value="1"/>
</dbReference>
<dbReference type="FunFam" id="2.30.22.10:FF:000001">
    <property type="entry name" value="Protein GrpE"/>
    <property type="match status" value="1"/>
</dbReference>
<gene>
    <name evidence="10 14" type="primary">grpE</name>
    <name evidence="14" type="ORF">CDIOL_34090</name>
</gene>
<accession>A0AAV3W5S9</accession>
<dbReference type="Proteomes" id="UP000325212">
    <property type="component" value="Unassembled WGS sequence"/>
</dbReference>
<evidence type="ECO:0000256" key="9">
    <source>
        <dbReference type="ARBA" id="ARBA00076414"/>
    </source>
</evidence>
<dbReference type="EMBL" id="BJLA01000013">
    <property type="protein sequence ID" value="GEA32486.1"/>
    <property type="molecule type" value="Genomic_DNA"/>
</dbReference>
<name>A0AAV3W5S9_9CLOT</name>
<evidence type="ECO:0000256" key="12">
    <source>
        <dbReference type="RuleBase" id="RU004478"/>
    </source>
</evidence>
<dbReference type="AlphaFoldDB" id="A0AAV3W5S9"/>
<comment type="similarity">
    <text evidence="2 10 12">Belongs to the GrpE family.</text>
</comment>
<dbReference type="HAMAP" id="MF_01151">
    <property type="entry name" value="GrpE"/>
    <property type="match status" value="1"/>
</dbReference>
<dbReference type="InterPro" id="IPR000740">
    <property type="entry name" value="GrpE"/>
</dbReference>
<evidence type="ECO:0000256" key="1">
    <source>
        <dbReference type="ARBA" id="ARBA00004496"/>
    </source>
</evidence>
<feature type="region of interest" description="Disordered" evidence="13">
    <location>
        <begin position="1"/>
        <end position="76"/>
    </location>
</feature>
<feature type="compositionally biased region" description="Basic and acidic residues" evidence="13">
    <location>
        <begin position="62"/>
        <end position="76"/>
    </location>
</feature>
<keyword evidence="15" id="KW-1185">Reference proteome</keyword>
<evidence type="ECO:0000256" key="8">
    <source>
        <dbReference type="ARBA" id="ARBA00072274"/>
    </source>
</evidence>
<dbReference type="NCBIfam" id="NF010757">
    <property type="entry name" value="PRK14160.1"/>
    <property type="match status" value="1"/>
</dbReference>
<dbReference type="Gene3D" id="3.90.20.20">
    <property type="match status" value="1"/>
</dbReference>
<dbReference type="InterPro" id="IPR009012">
    <property type="entry name" value="GrpE_head"/>
</dbReference>
<evidence type="ECO:0000313" key="15">
    <source>
        <dbReference type="Proteomes" id="UP000325212"/>
    </source>
</evidence>
<dbReference type="GO" id="GO:0051087">
    <property type="term" value="F:protein-folding chaperone binding"/>
    <property type="evidence" value="ECO:0007669"/>
    <property type="project" value="InterPro"/>
</dbReference>
<dbReference type="Pfam" id="PF01025">
    <property type="entry name" value="GrpE"/>
    <property type="match status" value="1"/>
</dbReference>
<sequence length="212" mass="24217">MCVRYMEENRDVKNEELEKEEIADEVAEKDNETQESNDAAETNEASKEASENIEAAEEDQEDLVKNQEEENKKLREELDATKDRLLRLTAEYDNYRKRTAKEKEGIYSDAYVDVLKEIVPILDNLERAVAADGSIEDLKKGIEMTIKGCKDSFAKLGVEEIDATGEFDPNLHNAVMHIEDEELGKNVVAEVFQKGYKKDDKIIRHTMVKVAN</sequence>
<evidence type="ECO:0000256" key="7">
    <source>
        <dbReference type="ARBA" id="ARBA00053401"/>
    </source>
</evidence>
<evidence type="ECO:0000256" key="6">
    <source>
        <dbReference type="ARBA" id="ARBA00023186"/>
    </source>
</evidence>
<evidence type="ECO:0000256" key="3">
    <source>
        <dbReference type="ARBA" id="ARBA00011738"/>
    </source>
</evidence>
<evidence type="ECO:0000256" key="13">
    <source>
        <dbReference type="SAM" id="MobiDB-lite"/>
    </source>
</evidence>
<dbReference type="GO" id="GO:0000774">
    <property type="term" value="F:adenyl-nucleotide exchange factor activity"/>
    <property type="evidence" value="ECO:0007669"/>
    <property type="project" value="InterPro"/>
</dbReference>
<protein>
    <recommendedName>
        <fullName evidence="8 10">Protein GrpE</fullName>
    </recommendedName>
    <alternativeName>
        <fullName evidence="9 10">HSP-70 cofactor</fullName>
    </alternativeName>
</protein>
<dbReference type="SUPFAM" id="SSF58014">
    <property type="entry name" value="Coiled-coil domain of nucleotide exchange factor GrpE"/>
    <property type="match status" value="1"/>
</dbReference>
<proteinExistence type="inferred from homology"/>
<evidence type="ECO:0000256" key="4">
    <source>
        <dbReference type="ARBA" id="ARBA00022490"/>
    </source>
</evidence>
<evidence type="ECO:0000256" key="11">
    <source>
        <dbReference type="RuleBase" id="RU000639"/>
    </source>
</evidence>
<keyword evidence="5 10" id="KW-0346">Stress response</keyword>
<comment type="subunit">
    <text evidence="3 10">Homodimer.</text>
</comment>
<dbReference type="PROSITE" id="PS01071">
    <property type="entry name" value="GRPE"/>
    <property type="match status" value="1"/>
</dbReference>
<dbReference type="PRINTS" id="PR00773">
    <property type="entry name" value="GRPEPROTEIN"/>
</dbReference>
<dbReference type="Gene3D" id="2.30.22.10">
    <property type="entry name" value="Head domain of nucleotide exchange factor GrpE"/>
    <property type="match status" value="1"/>
</dbReference>
<feature type="compositionally biased region" description="Basic and acidic residues" evidence="13">
    <location>
        <begin position="1"/>
        <end position="16"/>
    </location>
</feature>
<dbReference type="InterPro" id="IPR013805">
    <property type="entry name" value="GrpE_CC"/>
</dbReference>
<dbReference type="GO" id="GO:0006457">
    <property type="term" value="P:protein folding"/>
    <property type="evidence" value="ECO:0007669"/>
    <property type="project" value="InterPro"/>
</dbReference>